<dbReference type="EMBL" id="MHIX01000002">
    <property type="protein sequence ID" value="OGY60226.1"/>
    <property type="molecule type" value="Genomic_DNA"/>
</dbReference>
<comment type="similarity">
    <text evidence="1">Belongs to the polypeptide deformylase family.</text>
</comment>
<evidence type="ECO:0000313" key="3">
    <source>
        <dbReference type="Proteomes" id="UP000178515"/>
    </source>
</evidence>
<dbReference type="AlphaFoldDB" id="A0A1G1Z845"/>
<dbReference type="Gene3D" id="3.90.45.10">
    <property type="entry name" value="Peptide deformylase"/>
    <property type="match status" value="1"/>
</dbReference>
<comment type="caution">
    <text evidence="2">The sequence shown here is derived from an EMBL/GenBank/DDBJ whole genome shotgun (WGS) entry which is preliminary data.</text>
</comment>
<accession>A0A1G1Z845</accession>
<evidence type="ECO:0008006" key="4">
    <source>
        <dbReference type="Google" id="ProtNLM"/>
    </source>
</evidence>
<evidence type="ECO:0000313" key="2">
    <source>
        <dbReference type="EMBL" id="OGY60226.1"/>
    </source>
</evidence>
<organism evidence="2 3">
    <name type="scientific">Candidatus Colwellbacteria bacterium RIFCSPHIGHO2_12_FULL_44_17</name>
    <dbReference type="NCBI Taxonomy" id="1797689"/>
    <lineage>
        <taxon>Bacteria</taxon>
        <taxon>Candidatus Colwelliibacteriota</taxon>
    </lineage>
</organism>
<dbReference type="SUPFAM" id="SSF56420">
    <property type="entry name" value="Peptide deformylase"/>
    <property type="match status" value="1"/>
</dbReference>
<sequence length="94" mass="10722">MIIEQVTQVGNSVIRAKAKKVTGVKSEKAQKVIQDLIDSMRHHELIGMAAPQIGSNLRIFITEIRKTRSRSGNEIKKDPLKIYVNPRIVWRSEK</sequence>
<dbReference type="PRINTS" id="PR01576">
    <property type="entry name" value="PDEFORMYLASE"/>
</dbReference>
<dbReference type="PANTHER" id="PTHR10458">
    <property type="entry name" value="PEPTIDE DEFORMYLASE"/>
    <property type="match status" value="1"/>
</dbReference>
<gene>
    <name evidence="2" type="ORF">A3F24_00620</name>
</gene>
<reference evidence="2 3" key="1">
    <citation type="journal article" date="2016" name="Nat. Commun.">
        <title>Thousands of microbial genomes shed light on interconnected biogeochemical processes in an aquifer system.</title>
        <authorList>
            <person name="Anantharaman K."/>
            <person name="Brown C.T."/>
            <person name="Hug L.A."/>
            <person name="Sharon I."/>
            <person name="Castelle C.J."/>
            <person name="Probst A.J."/>
            <person name="Thomas B.C."/>
            <person name="Singh A."/>
            <person name="Wilkins M.J."/>
            <person name="Karaoz U."/>
            <person name="Brodie E.L."/>
            <person name="Williams K.H."/>
            <person name="Hubbard S.S."/>
            <person name="Banfield J.F."/>
        </authorList>
    </citation>
    <scope>NUCLEOTIDE SEQUENCE [LARGE SCALE GENOMIC DNA]</scope>
</reference>
<proteinExistence type="inferred from homology"/>
<dbReference type="GO" id="GO:0042586">
    <property type="term" value="F:peptide deformylase activity"/>
    <property type="evidence" value="ECO:0007669"/>
    <property type="project" value="InterPro"/>
</dbReference>
<dbReference type="PANTHER" id="PTHR10458:SF22">
    <property type="entry name" value="PEPTIDE DEFORMYLASE"/>
    <property type="match status" value="1"/>
</dbReference>
<dbReference type="STRING" id="1797689.A3F24_00620"/>
<protein>
    <recommendedName>
        <fullName evidence="4">Peptide deformylase</fullName>
    </recommendedName>
</protein>
<dbReference type="Proteomes" id="UP000178515">
    <property type="component" value="Unassembled WGS sequence"/>
</dbReference>
<dbReference type="Pfam" id="PF01327">
    <property type="entry name" value="Pep_deformylase"/>
    <property type="match status" value="1"/>
</dbReference>
<name>A0A1G1Z845_9BACT</name>
<evidence type="ECO:0000256" key="1">
    <source>
        <dbReference type="ARBA" id="ARBA00010759"/>
    </source>
</evidence>
<dbReference type="InterPro" id="IPR036821">
    <property type="entry name" value="Peptide_deformylase_sf"/>
</dbReference>
<dbReference type="InterPro" id="IPR023635">
    <property type="entry name" value="Peptide_deformylase"/>
</dbReference>